<sequence length="165" mass="18398">MDTKASPPKRIYEDFEPFCKWYPEEGQDTLQIHLAGFKKEQLKVQANMDKVTLEIYGEKPLNASKWSRFRKDVNLPKDSAADETQAKFTETDGILSIVMPKKVIPPLTADMDSVWVVKISKIRALTVAVVAAAVAVVVAFGTQLAQLVHMHPCQHAVSIDHVVIV</sequence>
<dbReference type="EMBL" id="CM039428">
    <property type="protein sequence ID" value="KAI4352016.1"/>
    <property type="molecule type" value="Genomic_DNA"/>
</dbReference>
<gene>
    <name evidence="1" type="ORF">L6164_006306</name>
</gene>
<dbReference type="Proteomes" id="UP000828941">
    <property type="component" value="Chromosome 3"/>
</dbReference>
<evidence type="ECO:0000313" key="1">
    <source>
        <dbReference type="EMBL" id="KAI4352016.1"/>
    </source>
</evidence>
<protein>
    <submittedName>
        <fullName evidence="1">Uncharacterized protein</fullName>
    </submittedName>
</protein>
<accession>A0ACB9PU28</accession>
<proteinExistence type="predicted"/>
<organism evidence="1 2">
    <name type="scientific">Bauhinia variegata</name>
    <name type="common">Purple orchid tree</name>
    <name type="synonym">Phanera variegata</name>
    <dbReference type="NCBI Taxonomy" id="167791"/>
    <lineage>
        <taxon>Eukaryota</taxon>
        <taxon>Viridiplantae</taxon>
        <taxon>Streptophyta</taxon>
        <taxon>Embryophyta</taxon>
        <taxon>Tracheophyta</taxon>
        <taxon>Spermatophyta</taxon>
        <taxon>Magnoliopsida</taxon>
        <taxon>eudicotyledons</taxon>
        <taxon>Gunneridae</taxon>
        <taxon>Pentapetalae</taxon>
        <taxon>rosids</taxon>
        <taxon>fabids</taxon>
        <taxon>Fabales</taxon>
        <taxon>Fabaceae</taxon>
        <taxon>Cercidoideae</taxon>
        <taxon>Cercideae</taxon>
        <taxon>Bauhiniinae</taxon>
        <taxon>Bauhinia</taxon>
    </lineage>
</organism>
<evidence type="ECO:0000313" key="2">
    <source>
        <dbReference type="Proteomes" id="UP000828941"/>
    </source>
</evidence>
<name>A0ACB9PU28_BAUVA</name>
<reference evidence="1 2" key="1">
    <citation type="journal article" date="2022" name="DNA Res.">
        <title>Chromosomal-level genome assembly of the orchid tree Bauhinia variegata (Leguminosae; Cercidoideae) supports the allotetraploid origin hypothesis of Bauhinia.</title>
        <authorList>
            <person name="Zhong Y."/>
            <person name="Chen Y."/>
            <person name="Zheng D."/>
            <person name="Pang J."/>
            <person name="Liu Y."/>
            <person name="Luo S."/>
            <person name="Meng S."/>
            <person name="Qian L."/>
            <person name="Wei D."/>
            <person name="Dai S."/>
            <person name="Zhou R."/>
        </authorList>
    </citation>
    <scope>NUCLEOTIDE SEQUENCE [LARGE SCALE GENOMIC DNA]</scope>
    <source>
        <strain evidence="1">BV-YZ2020</strain>
    </source>
</reference>
<comment type="caution">
    <text evidence="1">The sequence shown here is derived from an EMBL/GenBank/DDBJ whole genome shotgun (WGS) entry which is preliminary data.</text>
</comment>
<keyword evidence="2" id="KW-1185">Reference proteome</keyword>